<reference evidence="1 2" key="1">
    <citation type="submission" date="2018-04" db="EMBL/GenBank/DDBJ databases">
        <title>Genomic Encyclopedia of Archaeal and Bacterial Type Strains, Phase II (KMG-II): from individual species to whole genera.</title>
        <authorList>
            <person name="Goeker M."/>
        </authorList>
    </citation>
    <scope>NUCLEOTIDE SEQUENCE [LARGE SCALE GENOMIC DNA]</scope>
    <source>
        <strain evidence="1 2">DSM 19783</strain>
    </source>
</reference>
<evidence type="ECO:0000313" key="2">
    <source>
        <dbReference type="Proteomes" id="UP000244037"/>
    </source>
</evidence>
<dbReference type="RefSeq" id="WP_146176314.1">
    <property type="nucleotide sequence ID" value="NZ_QAYC01000020.1"/>
</dbReference>
<dbReference type="OrthoDB" id="7803552at2"/>
<protein>
    <submittedName>
        <fullName evidence="1">Uncharacterized protein</fullName>
    </submittedName>
</protein>
<gene>
    <name evidence="1" type="ORF">C8N38_12030</name>
</gene>
<evidence type="ECO:0000313" key="1">
    <source>
        <dbReference type="EMBL" id="PTW43890.1"/>
    </source>
</evidence>
<accession>A0A8E3AP05</accession>
<sequence>MPPREPIRIVELWQPRCAERFGVAPCAASLADGPRCYNCWGTCLDRDHYRGDGSIAWRFVPPTQALVPLYDRTGEHIGTNAFPTLRSVSVRSSKINVGSIRDGEKPLGVTGGVTVTLTDAPFDDYVGDWSRAVRGPRPGFFWAKWCARNQFYANMFLRVYEGFAGDALADMEQRLYILDSVDGPDSDGTVTLKGVDPLRLTDESRAQFPRETEMRLAGDITATTTAITIEASTPADVTDQFGNTATRYLGIGSEIIGYTGSSGSDGVWTLSGVTRGALGTEAASHGDDDSAQRVGRYELMDAWDIARDLLEHHTPVPAEFIDAAAWQAEAETYLTGYTFSRTVPKPTAVNTLLGELVRDGTFNLWWDERAQRIMLKAVRPEAATVVLSDSDHVVAGSLSQAREPDERISRVFIYYNPEDPTKSDDPDNYRSMRGRVEPDVEAEAGGADIRSKTIYSRWITTDAQAYELCQRLLARFRTTPRYLTATLADGALRIGQVADLTTRLDVDTEGQPVTRRWQCLKAQQVRPGETAEYLLQQFLYQARRYAFVMPDGAPGFALASDEAREGKACWLAGEDGKMSDGSEGYKLQ</sequence>
<dbReference type="AlphaFoldDB" id="A0A8E3AP05"/>
<dbReference type="EMBL" id="QAYC01000020">
    <property type="protein sequence ID" value="PTW43890.1"/>
    <property type="molecule type" value="Genomic_DNA"/>
</dbReference>
<dbReference type="Proteomes" id="UP000244037">
    <property type="component" value="Unassembled WGS sequence"/>
</dbReference>
<keyword evidence="2" id="KW-1185">Reference proteome</keyword>
<comment type="caution">
    <text evidence="1">The sequence shown here is derived from an EMBL/GenBank/DDBJ whole genome shotgun (WGS) entry which is preliminary data.</text>
</comment>
<proteinExistence type="predicted"/>
<organism evidence="1 2">
    <name type="scientific">Rhodovulum kholense</name>
    <dbReference type="NCBI Taxonomy" id="453584"/>
    <lineage>
        <taxon>Bacteria</taxon>
        <taxon>Pseudomonadati</taxon>
        <taxon>Pseudomonadota</taxon>
        <taxon>Alphaproteobacteria</taxon>
        <taxon>Rhodobacterales</taxon>
        <taxon>Paracoccaceae</taxon>
        <taxon>Rhodovulum</taxon>
    </lineage>
</organism>
<name>A0A8E3AP05_9RHOB</name>